<feature type="region of interest" description="Disordered" evidence="1">
    <location>
        <begin position="104"/>
        <end position="128"/>
    </location>
</feature>
<name>A0A8H3AQ06_9AGAM</name>
<sequence>QSALHQGFKGENHLGKSASGTSKRPAQAPPTGEPAPKKGKKANLNRGDLWGAGLDQELQNLQAAAAANQKKTRKKKGTAALPANEAVPVTTRAAKSELVDEVDMQVGEVSAGPKTQKSTRNTKKSAKA</sequence>
<reference evidence="2" key="1">
    <citation type="submission" date="2021-01" db="EMBL/GenBank/DDBJ databases">
        <authorList>
            <person name="Kaushik A."/>
        </authorList>
    </citation>
    <scope>NUCLEOTIDE SEQUENCE</scope>
    <source>
        <strain evidence="2">AG4-RS23</strain>
    </source>
</reference>
<evidence type="ECO:0000256" key="1">
    <source>
        <dbReference type="SAM" id="MobiDB-lite"/>
    </source>
</evidence>
<feature type="region of interest" description="Disordered" evidence="1">
    <location>
        <begin position="65"/>
        <end position="84"/>
    </location>
</feature>
<dbReference type="AlphaFoldDB" id="A0A8H3AQ06"/>
<evidence type="ECO:0000313" key="3">
    <source>
        <dbReference type="Proteomes" id="UP000663861"/>
    </source>
</evidence>
<dbReference type="EMBL" id="CAJMWY010000596">
    <property type="protein sequence ID" value="CAE6440397.1"/>
    <property type="molecule type" value="Genomic_DNA"/>
</dbReference>
<feature type="non-terminal residue" evidence="2">
    <location>
        <position position="128"/>
    </location>
</feature>
<organism evidence="2 3">
    <name type="scientific">Rhizoctonia solani</name>
    <dbReference type="NCBI Taxonomy" id="456999"/>
    <lineage>
        <taxon>Eukaryota</taxon>
        <taxon>Fungi</taxon>
        <taxon>Dikarya</taxon>
        <taxon>Basidiomycota</taxon>
        <taxon>Agaricomycotina</taxon>
        <taxon>Agaricomycetes</taxon>
        <taxon>Cantharellales</taxon>
        <taxon>Ceratobasidiaceae</taxon>
        <taxon>Rhizoctonia</taxon>
    </lineage>
</organism>
<proteinExistence type="predicted"/>
<dbReference type="Proteomes" id="UP000663861">
    <property type="component" value="Unassembled WGS sequence"/>
</dbReference>
<evidence type="ECO:0000313" key="2">
    <source>
        <dbReference type="EMBL" id="CAE6440397.1"/>
    </source>
</evidence>
<feature type="region of interest" description="Disordered" evidence="1">
    <location>
        <begin position="1"/>
        <end position="53"/>
    </location>
</feature>
<accession>A0A8H3AQ06</accession>
<gene>
    <name evidence="2" type="ORF">RDB_LOCUS39549</name>
</gene>
<protein>
    <submittedName>
        <fullName evidence="2">Uncharacterized protein</fullName>
    </submittedName>
</protein>
<comment type="caution">
    <text evidence="2">The sequence shown here is derived from an EMBL/GenBank/DDBJ whole genome shotgun (WGS) entry which is preliminary data.</text>
</comment>